<feature type="binding site" evidence="9">
    <location>
        <position position="106"/>
    </location>
    <ligand>
        <name>anthranilate</name>
        <dbReference type="ChEBI" id="CHEBI:16567"/>
        <label>1</label>
    </ligand>
</feature>
<keyword evidence="9" id="KW-0460">Magnesium</keyword>
<feature type="binding site" evidence="9">
    <location>
        <position position="146"/>
    </location>
    <ligand>
        <name>5-phospho-alpha-D-ribose 1-diphosphate</name>
        <dbReference type="ChEBI" id="CHEBI:58017"/>
    </ligand>
</feature>
<dbReference type="GO" id="GO:0000162">
    <property type="term" value="P:L-tryptophan biosynthetic process"/>
    <property type="evidence" value="ECO:0007669"/>
    <property type="project" value="UniProtKB-UniRule"/>
</dbReference>
<evidence type="ECO:0000256" key="8">
    <source>
        <dbReference type="ARBA" id="ARBA00061188"/>
    </source>
</evidence>
<accession>A0A7G9L1G1</accession>
<evidence type="ECO:0000256" key="2">
    <source>
        <dbReference type="ARBA" id="ARBA00022605"/>
    </source>
</evidence>
<dbReference type="RefSeq" id="WP_187479415.1">
    <property type="nucleotide sequence ID" value="NZ_CP060697.1"/>
</dbReference>
<dbReference type="Pfam" id="PF00591">
    <property type="entry name" value="Glycos_transf_3"/>
    <property type="match status" value="1"/>
</dbReference>
<dbReference type="GO" id="GO:0000287">
    <property type="term" value="F:magnesium ion binding"/>
    <property type="evidence" value="ECO:0007669"/>
    <property type="project" value="UniProtKB-UniRule"/>
</dbReference>
<comment type="function">
    <text evidence="9">Catalyzes the transfer of the phosphoribosyl group of 5-phosphorylribose-1-pyrophosphate (PRPP) to anthranilate to yield N-(5'-phosphoribosyl)-anthranilate (PRA).</text>
</comment>
<dbReference type="InterPro" id="IPR000312">
    <property type="entry name" value="Glycosyl_Trfase_fam3"/>
</dbReference>
<dbReference type="Proteomes" id="UP000515861">
    <property type="component" value="Chromosome"/>
</dbReference>
<evidence type="ECO:0000256" key="3">
    <source>
        <dbReference type="ARBA" id="ARBA00022676"/>
    </source>
</evidence>
<evidence type="ECO:0000256" key="1">
    <source>
        <dbReference type="ARBA" id="ARBA00004907"/>
    </source>
</evidence>
<evidence type="ECO:0000256" key="9">
    <source>
        <dbReference type="HAMAP-Rule" id="MF_00211"/>
    </source>
</evidence>
<gene>
    <name evidence="9 13" type="primary">trpD</name>
    <name evidence="13" type="ORF">H8M03_10670</name>
</gene>
<keyword evidence="14" id="KW-1185">Reference proteome</keyword>
<keyword evidence="9" id="KW-0479">Metal-binding</keyword>
<feature type="binding site" evidence="9">
    <location>
        <begin position="109"/>
        <end position="110"/>
    </location>
    <ligand>
        <name>5-phospho-alpha-D-ribose 1-diphosphate</name>
        <dbReference type="ChEBI" id="CHEBI:58017"/>
    </ligand>
</feature>
<organism evidence="13 14">
    <name type="scientific">Sphingomonas sabuli</name>
    <dbReference type="NCBI Taxonomy" id="2764186"/>
    <lineage>
        <taxon>Bacteria</taxon>
        <taxon>Pseudomonadati</taxon>
        <taxon>Pseudomonadota</taxon>
        <taxon>Alphaproteobacteria</taxon>
        <taxon>Sphingomonadales</taxon>
        <taxon>Sphingomonadaceae</taxon>
        <taxon>Sphingomonas</taxon>
    </lineage>
</organism>
<dbReference type="EMBL" id="CP060697">
    <property type="protein sequence ID" value="QNM82460.1"/>
    <property type="molecule type" value="Genomic_DNA"/>
</dbReference>
<dbReference type="SUPFAM" id="SSF47648">
    <property type="entry name" value="Nucleoside phosphorylase/phosphoribosyltransferase N-terminal domain"/>
    <property type="match status" value="1"/>
</dbReference>
<feature type="binding site" evidence="9">
    <location>
        <position position="251"/>
    </location>
    <ligand>
        <name>Mg(2+)</name>
        <dbReference type="ChEBI" id="CHEBI:18420"/>
        <label>2</label>
    </ligand>
</feature>
<comment type="pathway">
    <text evidence="1 9">Amino-acid biosynthesis; L-tryptophan biosynthesis; L-tryptophan from chorismate: step 2/5.</text>
</comment>
<dbReference type="EC" id="2.4.2.18" evidence="9"/>
<sequence length="362" mass="37256">MTITTALLRDAPAPAATAAPGPVDHGPVPNPLPLLLSGEDLTSDQSEHLFERLVLGKLEPAEIAGMLIALRMKGETADEMIGAARALSSAATPFDRPDYLFADCCGTGGDGSGTINVSTAAAFVAAAAGLPVVKHGNRSVSSQCGSADVLEALGAKIDVSPDESRKILDDTGFCFLFAPAYHPGMKHAALVRRQLSVRTVMNLLGPCVNPASPRVQLLGVADPRMLRRIGATLDAMGVEQAMIVHGSGVDEVALHAETRALMLRNGEMEEIVITPEDAGIERAPLSSVTGGDPAENAARLRALLDGKGQAEERDVVALNAGALLATAGKAEDFKSGVAIAADALASGAAGKLLDRYTEASNG</sequence>
<feature type="binding site" evidence="9">
    <location>
        <position position="251"/>
    </location>
    <ligand>
        <name>Mg(2+)</name>
        <dbReference type="ChEBI" id="CHEBI:18420"/>
        <label>1</label>
    </ligand>
</feature>
<dbReference type="Pfam" id="PF02885">
    <property type="entry name" value="Glycos_trans_3N"/>
    <property type="match status" value="1"/>
</dbReference>
<feature type="binding site" evidence="9">
    <location>
        <position position="118"/>
    </location>
    <ligand>
        <name>Mg(2+)</name>
        <dbReference type="ChEBI" id="CHEBI:18420"/>
        <label>1</label>
    </ligand>
</feature>
<dbReference type="PANTHER" id="PTHR43285:SF2">
    <property type="entry name" value="ANTHRANILATE PHOSPHORIBOSYLTRANSFERASE"/>
    <property type="match status" value="1"/>
</dbReference>
<dbReference type="PANTHER" id="PTHR43285">
    <property type="entry name" value="ANTHRANILATE PHOSPHORIBOSYLTRANSFERASE"/>
    <property type="match status" value="1"/>
</dbReference>
<dbReference type="SUPFAM" id="SSF52418">
    <property type="entry name" value="Nucleoside phosphorylase/phosphoribosyltransferase catalytic domain"/>
    <property type="match status" value="1"/>
</dbReference>
<dbReference type="InterPro" id="IPR005940">
    <property type="entry name" value="Anthranilate_Pribosyl_Tfrase"/>
</dbReference>
<name>A0A7G9L1G1_9SPHN</name>
<dbReference type="InterPro" id="IPR035902">
    <property type="entry name" value="Nuc_phospho_transferase"/>
</dbReference>
<dbReference type="Gene3D" id="1.20.970.10">
    <property type="entry name" value="Transferase, Pyrimidine Nucleoside Phosphorylase, Chain C"/>
    <property type="match status" value="1"/>
</dbReference>
<comment type="similarity">
    <text evidence="8">In the C-terminal section; belongs to the anthranilate phosphoribosyltransferase family.</text>
</comment>
<comment type="similarity">
    <text evidence="9">Belongs to the anthranilate phosphoribosyltransferase family.</text>
</comment>
<feature type="binding site" evidence="9">
    <location>
        <position position="106"/>
    </location>
    <ligand>
        <name>5-phospho-alpha-D-ribose 1-diphosphate</name>
        <dbReference type="ChEBI" id="CHEBI:58017"/>
    </ligand>
</feature>
<dbReference type="HAMAP" id="MF_00211">
    <property type="entry name" value="TrpD"/>
    <property type="match status" value="1"/>
</dbReference>
<keyword evidence="4 9" id="KW-0808">Transferase</keyword>
<comment type="caution">
    <text evidence="9">Lacks conserved residue(s) required for the propagation of feature annotation.</text>
</comment>
<proteinExistence type="inferred from homology"/>
<dbReference type="FunFam" id="3.40.1030.10:FF:000002">
    <property type="entry name" value="Anthranilate phosphoribosyltransferase"/>
    <property type="match status" value="1"/>
</dbReference>
<comment type="cofactor">
    <cofactor evidence="9">
        <name>Mg(2+)</name>
        <dbReference type="ChEBI" id="CHEBI:18420"/>
    </cofactor>
    <text evidence="9">Binds 2 magnesium ions per monomer.</text>
</comment>
<feature type="domain" description="Glycosyl transferase family 3" evidence="11">
    <location>
        <begin position="101"/>
        <end position="349"/>
    </location>
</feature>
<evidence type="ECO:0000256" key="10">
    <source>
        <dbReference type="SAM" id="MobiDB-lite"/>
    </source>
</evidence>
<feature type="binding site" evidence="9">
    <location>
        <position position="114"/>
    </location>
    <ligand>
        <name>5-phospho-alpha-D-ribose 1-diphosphate</name>
        <dbReference type="ChEBI" id="CHEBI:58017"/>
    </ligand>
</feature>
<feature type="domain" description="Glycosyl transferase family 3 N-terminal" evidence="12">
    <location>
        <begin position="35"/>
        <end position="89"/>
    </location>
</feature>
<feature type="binding site" evidence="9">
    <location>
        <begin position="134"/>
        <end position="142"/>
    </location>
    <ligand>
        <name>5-phospho-alpha-D-ribose 1-diphosphate</name>
        <dbReference type="ChEBI" id="CHEBI:58017"/>
    </ligand>
</feature>
<evidence type="ECO:0000256" key="5">
    <source>
        <dbReference type="ARBA" id="ARBA00022822"/>
    </source>
</evidence>
<evidence type="ECO:0000256" key="7">
    <source>
        <dbReference type="ARBA" id="ARBA00052328"/>
    </source>
</evidence>
<comment type="catalytic activity">
    <reaction evidence="7 9">
        <text>N-(5-phospho-beta-D-ribosyl)anthranilate + diphosphate = 5-phospho-alpha-D-ribose 1-diphosphate + anthranilate</text>
        <dbReference type="Rhea" id="RHEA:11768"/>
        <dbReference type="ChEBI" id="CHEBI:16567"/>
        <dbReference type="ChEBI" id="CHEBI:18277"/>
        <dbReference type="ChEBI" id="CHEBI:33019"/>
        <dbReference type="ChEBI" id="CHEBI:58017"/>
        <dbReference type="EC" id="2.4.2.18"/>
    </reaction>
</comment>
<keyword evidence="6 9" id="KW-0057">Aromatic amino acid biosynthesis</keyword>
<feature type="binding site" evidence="9">
    <location>
        <position position="250"/>
    </location>
    <ligand>
        <name>Mg(2+)</name>
        <dbReference type="ChEBI" id="CHEBI:18420"/>
        <label>2</label>
    </ligand>
</feature>
<feature type="binding site" evidence="9">
    <location>
        <begin position="116"/>
        <end position="119"/>
    </location>
    <ligand>
        <name>5-phospho-alpha-D-ribose 1-diphosphate</name>
        <dbReference type="ChEBI" id="CHEBI:58017"/>
    </ligand>
</feature>
<keyword evidence="5 9" id="KW-0822">Tryptophan biosynthesis</keyword>
<evidence type="ECO:0000313" key="14">
    <source>
        <dbReference type="Proteomes" id="UP000515861"/>
    </source>
</evidence>
<dbReference type="KEGG" id="ssau:H8M03_10670"/>
<dbReference type="InterPro" id="IPR036320">
    <property type="entry name" value="Glycosyl_Trfase_fam3_N_dom_sf"/>
</dbReference>
<protein>
    <recommendedName>
        <fullName evidence="9">Anthranilate phosphoribosyltransferase</fullName>
        <ecNumber evidence="9">2.4.2.18</ecNumber>
    </recommendedName>
</protein>
<comment type="subunit">
    <text evidence="9">Homodimer.</text>
</comment>
<keyword evidence="3 9" id="KW-0328">Glycosyltransferase</keyword>
<feature type="binding site" evidence="9">
    <location>
        <position position="137"/>
    </location>
    <ligand>
        <name>anthranilate</name>
        <dbReference type="ChEBI" id="CHEBI:16567"/>
        <label>1</label>
    </ligand>
</feature>
<dbReference type="GO" id="GO:0004048">
    <property type="term" value="F:anthranilate phosphoribosyltransferase activity"/>
    <property type="evidence" value="ECO:0007669"/>
    <property type="project" value="UniProtKB-UniRule"/>
</dbReference>
<feature type="compositionally biased region" description="Low complexity" evidence="10">
    <location>
        <begin position="13"/>
        <end position="22"/>
    </location>
</feature>
<dbReference type="NCBIfam" id="TIGR01245">
    <property type="entry name" value="trpD"/>
    <property type="match status" value="1"/>
</dbReference>
<keyword evidence="2 9" id="KW-0028">Amino-acid biosynthesis</keyword>
<dbReference type="UniPathway" id="UPA00035">
    <property type="reaction ID" value="UER00041"/>
</dbReference>
<evidence type="ECO:0000313" key="13">
    <source>
        <dbReference type="EMBL" id="QNM82460.1"/>
    </source>
</evidence>
<feature type="region of interest" description="Disordered" evidence="10">
    <location>
        <begin position="13"/>
        <end position="38"/>
    </location>
</feature>
<reference evidence="13 14" key="1">
    <citation type="submission" date="2020-08" db="EMBL/GenBank/DDBJ databases">
        <title>Sphingomonas sp. sand1-3 16S ribosomal RNA gene Genome sequencing and assembly.</title>
        <authorList>
            <person name="Kang M."/>
        </authorList>
    </citation>
    <scope>NUCLEOTIDE SEQUENCE [LARGE SCALE GENOMIC DNA]</scope>
    <source>
        <strain evidence="14">sand1-3</strain>
    </source>
</reference>
<dbReference type="GO" id="GO:0005829">
    <property type="term" value="C:cytosol"/>
    <property type="evidence" value="ECO:0007669"/>
    <property type="project" value="TreeGrafter"/>
</dbReference>
<feature type="binding site" evidence="9">
    <location>
        <position position="192"/>
    </location>
    <ligand>
        <name>anthranilate</name>
        <dbReference type="ChEBI" id="CHEBI:16567"/>
        <label>2</label>
    </ligand>
</feature>
<dbReference type="AlphaFoldDB" id="A0A7G9L1G1"/>
<evidence type="ECO:0000259" key="12">
    <source>
        <dbReference type="Pfam" id="PF02885"/>
    </source>
</evidence>
<evidence type="ECO:0000259" key="11">
    <source>
        <dbReference type="Pfam" id="PF00591"/>
    </source>
</evidence>
<dbReference type="InterPro" id="IPR017459">
    <property type="entry name" value="Glycosyl_Trfase_fam3_N_dom"/>
</dbReference>
<evidence type="ECO:0000256" key="4">
    <source>
        <dbReference type="ARBA" id="ARBA00022679"/>
    </source>
</evidence>
<dbReference type="Gene3D" id="3.40.1030.10">
    <property type="entry name" value="Nucleoside phosphorylase/phosphoribosyltransferase catalytic domain"/>
    <property type="match status" value="1"/>
</dbReference>
<evidence type="ECO:0000256" key="6">
    <source>
        <dbReference type="ARBA" id="ARBA00023141"/>
    </source>
</evidence>